<evidence type="ECO:0008006" key="3">
    <source>
        <dbReference type="Google" id="ProtNLM"/>
    </source>
</evidence>
<name>I3ILT9_9BACT</name>
<reference evidence="1 2" key="1">
    <citation type="journal article" date="2012" name="FEBS Lett.">
        <title>Anammox organism KSU-1 expresses a NirK-type copper-containing nitrite reductase instead of a NirS-type with cytochrome cd1.</title>
        <authorList>
            <person name="Hira D."/>
            <person name="Toh H."/>
            <person name="Migita C.T."/>
            <person name="Okubo H."/>
            <person name="Nishiyama T."/>
            <person name="Hattori M."/>
            <person name="Furukawa K."/>
            <person name="Fujii T."/>
        </authorList>
    </citation>
    <scope>NUCLEOTIDE SEQUENCE [LARGE SCALE GENOMIC DNA]</scope>
</reference>
<dbReference type="SUPFAM" id="SSF46785">
    <property type="entry name" value="Winged helix' DNA-binding domain"/>
    <property type="match status" value="1"/>
</dbReference>
<sequence length="97" mass="11062">MKQGERDGKTDYKNESQQNLIKIVKYLAKDVFRPVTPQEIIDALGLSKSKATWTLHNLKLGGWAEQVSTGWRLSPELVKIADSVRSTLKDVMQKYLE</sequence>
<dbReference type="InterPro" id="IPR036388">
    <property type="entry name" value="WH-like_DNA-bd_sf"/>
</dbReference>
<keyword evidence="2" id="KW-1185">Reference proteome</keyword>
<dbReference type="Gene3D" id="1.10.10.10">
    <property type="entry name" value="Winged helix-like DNA-binding domain superfamily/Winged helix DNA-binding domain"/>
    <property type="match status" value="1"/>
</dbReference>
<proteinExistence type="predicted"/>
<accession>I3ILT9</accession>
<dbReference type="InterPro" id="IPR036390">
    <property type="entry name" value="WH_DNA-bd_sf"/>
</dbReference>
<evidence type="ECO:0000313" key="1">
    <source>
        <dbReference type="EMBL" id="GAB62684.1"/>
    </source>
</evidence>
<dbReference type="Proteomes" id="UP000002985">
    <property type="component" value="Unassembled WGS sequence"/>
</dbReference>
<dbReference type="AlphaFoldDB" id="I3ILT9"/>
<dbReference type="EMBL" id="BAFH01000003">
    <property type="protein sequence ID" value="GAB62684.1"/>
    <property type="molecule type" value="Genomic_DNA"/>
</dbReference>
<organism evidence="1 2">
    <name type="scientific">Candidatus Jettenia caeni</name>
    <dbReference type="NCBI Taxonomy" id="247490"/>
    <lineage>
        <taxon>Bacteria</taxon>
        <taxon>Pseudomonadati</taxon>
        <taxon>Planctomycetota</taxon>
        <taxon>Candidatus Brocadiia</taxon>
        <taxon>Candidatus Brocadiales</taxon>
        <taxon>Candidatus Brocadiaceae</taxon>
        <taxon>Candidatus Jettenia</taxon>
    </lineage>
</organism>
<evidence type="ECO:0000313" key="2">
    <source>
        <dbReference type="Proteomes" id="UP000002985"/>
    </source>
</evidence>
<gene>
    <name evidence="1" type="ORF">KSU1_C1088</name>
</gene>
<dbReference type="STRING" id="247490.KSU1_C1088"/>
<protein>
    <recommendedName>
        <fullName evidence="3">HTH iclR-type domain-containing protein</fullName>
    </recommendedName>
</protein>
<comment type="caution">
    <text evidence="1">The sequence shown here is derived from an EMBL/GenBank/DDBJ whole genome shotgun (WGS) entry which is preliminary data.</text>
</comment>